<organism evidence="1 2">
    <name type="scientific">Bombardia bombarda</name>
    <dbReference type="NCBI Taxonomy" id="252184"/>
    <lineage>
        <taxon>Eukaryota</taxon>
        <taxon>Fungi</taxon>
        <taxon>Dikarya</taxon>
        <taxon>Ascomycota</taxon>
        <taxon>Pezizomycotina</taxon>
        <taxon>Sordariomycetes</taxon>
        <taxon>Sordariomycetidae</taxon>
        <taxon>Sordariales</taxon>
        <taxon>Lasiosphaeriaceae</taxon>
        <taxon>Bombardia</taxon>
    </lineage>
</organism>
<dbReference type="EMBL" id="JAULSR010000010">
    <property type="protein sequence ID" value="KAK0610357.1"/>
    <property type="molecule type" value="Genomic_DNA"/>
</dbReference>
<reference evidence="1" key="1">
    <citation type="submission" date="2023-06" db="EMBL/GenBank/DDBJ databases">
        <title>Genome-scale phylogeny and comparative genomics of the fungal order Sordariales.</title>
        <authorList>
            <consortium name="Lawrence Berkeley National Laboratory"/>
            <person name="Hensen N."/>
            <person name="Bonometti L."/>
            <person name="Westerberg I."/>
            <person name="Brannstrom I.O."/>
            <person name="Guillou S."/>
            <person name="Cros-Aarteil S."/>
            <person name="Calhoun S."/>
            <person name="Haridas S."/>
            <person name="Kuo A."/>
            <person name="Mondo S."/>
            <person name="Pangilinan J."/>
            <person name="Riley R."/>
            <person name="LaButti K."/>
            <person name="Andreopoulos B."/>
            <person name="Lipzen A."/>
            <person name="Chen C."/>
            <person name="Yanf M."/>
            <person name="Daum C."/>
            <person name="Ng V."/>
            <person name="Clum A."/>
            <person name="Steindorff A."/>
            <person name="Ohm R."/>
            <person name="Martin F."/>
            <person name="Silar P."/>
            <person name="Natvig D."/>
            <person name="Lalanne C."/>
            <person name="Gautier V."/>
            <person name="Ament-velasquez S.L."/>
            <person name="Kruys A."/>
            <person name="Hutchinson M.I."/>
            <person name="Powell A.J."/>
            <person name="Barry K."/>
            <person name="Miller A.N."/>
            <person name="Grigoriev I.V."/>
            <person name="Debuchy R."/>
            <person name="Gladieux P."/>
            <person name="Thoren M.H."/>
            <person name="Johannesson H."/>
        </authorList>
    </citation>
    <scope>NUCLEOTIDE SEQUENCE</scope>
    <source>
        <strain evidence="1">SMH3391-2</strain>
    </source>
</reference>
<gene>
    <name evidence="1" type="ORF">B0T17DRAFT_511875</name>
</gene>
<protein>
    <submittedName>
        <fullName evidence="1">Uncharacterized protein</fullName>
    </submittedName>
</protein>
<comment type="caution">
    <text evidence="1">The sequence shown here is derived from an EMBL/GenBank/DDBJ whole genome shotgun (WGS) entry which is preliminary data.</text>
</comment>
<dbReference type="AlphaFoldDB" id="A0AA39TGS4"/>
<accession>A0AA39TGS4</accession>
<sequence>MEHVVIPHLQVLINSWSTAVDISRSQLEGFDHQLVEECRTFMDLENKIAEAINSNMAILSAEFRYLESKLTALDNFCDFLTTHLSHEFDTSLVWGLCRLLIQLLRENEAIIPRLVPRTVLEILDDMNLIHVYLSLATSATIQGLETVYVDSGIAVIGFLSYVITFVRNNVPRATATLTDQPHDIVWKDLTERCTSTATEFLTSTIEGLPRDPYSEYPVSRTFLLSALVVSRRGIGALSKT</sequence>
<evidence type="ECO:0000313" key="2">
    <source>
        <dbReference type="Proteomes" id="UP001174934"/>
    </source>
</evidence>
<name>A0AA39TGS4_9PEZI</name>
<evidence type="ECO:0000313" key="1">
    <source>
        <dbReference type="EMBL" id="KAK0610357.1"/>
    </source>
</evidence>
<proteinExistence type="predicted"/>
<dbReference type="Proteomes" id="UP001174934">
    <property type="component" value="Unassembled WGS sequence"/>
</dbReference>
<keyword evidence="2" id="KW-1185">Reference proteome</keyword>